<evidence type="ECO:0000313" key="4">
    <source>
        <dbReference type="Proteomes" id="UP000039021"/>
    </source>
</evidence>
<dbReference type="EMBL" id="CQQC01000239">
    <property type="protein sequence ID" value="CNU66156.1"/>
    <property type="molecule type" value="Genomic_DNA"/>
</dbReference>
<dbReference type="Proteomes" id="UP000039021">
    <property type="component" value="Unassembled WGS sequence"/>
</dbReference>
<proteinExistence type="predicted"/>
<organism evidence="2 5">
    <name type="scientific">Mycobacterium tuberculosis</name>
    <dbReference type="NCBI Taxonomy" id="1773"/>
    <lineage>
        <taxon>Bacteria</taxon>
        <taxon>Bacillati</taxon>
        <taxon>Actinomycetota</taxon>
        <taxon>Actinomycetes</taxon>
        <taxon>Mycobacteriales</taxon>
        <taxon>Mycobacteriaceae</taxon>
        <taxon>Mycobacterium</taxon>
        <taxon>Mycobacterium tuberculosis complex</taxon>
    </lineage>
</organism>
<reference evidence="4 5" key="2">
    <citation type="submission" date="2015-03" db="EMBL/GenBank/DDBJ databases">
        <authorList>
            <consortium name="Pathogen Informatics"/>
        </authorList>
    </citation>
    <scope>NUCLEOTIDE SEQUENCE [LARGE SCALE GENOMIC DNA]</scope>
    <source>
        <strain evidence="2 5">D00501624</strain>
        <strain evidence="4">N09902308</strain>
    </source>
</reference>
<evidence type="ECO:0000313" key="3">
    <source>
        <dbReference type="EMBL" id="COX02421.1"/>
    </source>
</evidence>
<dbReference type="AlphaFoldDB" id="A0A655DHI8"/>
<dbReference type="EMBL" id="CSBK01000154">
    <property type="protein sequence ID" value="COX02421.1"/>
    <property type="molecule type" value="Genomic_DNA"/>
</dbReference>
<feature type="region of interest" description="Disordered" evidence="1">
    <location>
        <begin position="136"/>
        <end position="155"/>
    </location>
</feature>
<name>A0A655DHI8_MYCTX</name>
<protein>
    <submittedName>
        <fullName evidence="2">Uncharacterized protein</fullName>
    </submittedName>
</protein>
<reference evidence="3" key="1">
    <citation type="submission" date="2015-03" db="EMBL/GenBank/DDBJ databases">
        <authorList>
            <consortium name="Pathogen Informatics"/>
            <person name="Murphy D."/>
        </authorList>
    </citation>
    <scope>NUCLEOTIDE SEQUENCE</scope>
    <source>
        <strain evidence="3">N09902308</strain>
    </source>
</reference>
<gene>
    <name evidence="2" type="ORF">ERS007661_01003</name>
    <name evidence="3" type="ORF">ERS007739_00531</name>
</gene>
<accession>A0A655DHI8</accession>
<evidence type="ECO:0000313" key="5">
    <source>
        <dbReference type="Proteomes" id="UP000039217"/>
    </source>
</evidence>
<evidence type="ECO:0000256" key="1">
    <source>
        <dbReference type="SAM" id="MobiDB-lite"/>
    </source>
</evidence>
<feature type="region of interest" description="Disordered" evidence="1">
    <location>
        <begin position="178"/>
        <end position="198"/>
    </location>
</feature>
<sequence length="198" mass="20415">MSAFTNDTTLFISVAATGMVGPDTTRTRARFSPAVRSHHQQVDGCSRMSTTSRGLSGYAERSNRFTTGILASVEGSTVNGLVLPALPAFCRIWATNGGSVCTPSPRTNEYCCGPLICGVTITVPIGPGAPGNVAGPPAFGTSGTNSSGPTGKASNNARLIGRAWLTCSGVNPSGNNTARFVGSIRDRRPSRMTHASPP</sequence>
<evidence type="ECO:0000313" key="2">
    <source>
        <dbReference type="EMBL" id="CNU66156.1"/>
    </source>
</evidence>
<feature type="compositionally biased region" description="Low complexity" evidence="1">
    <location>
        <begin position="136"/>
        <end position="151"/>
    </location>
</feature>
<dbReference type="Proteomes" id="UP000039217">
    <property type="component" value="Unassembled WGS sequence"/>
</dbReference>